<comment type="similarity">
    <text evidence="2 8">Belongs to the Fmt family.</text>
</comment>
<dbReference type="InterPro" id="IPR005793">
    <property type="entry name" value="Formyl_trans_C"/>
</dbReference>
<dbReference type="Pfam" id="PF00551">
    <property type="entry name" value="Formyl_trans_N"/>
    <property type="match status" value="1"/>
</dbReference>
<dbReference type="Gene3D" id="3.10.25.10">
    <property type="entry name" value="Formyl transferase, C-terminal domain"/>
    <property type="match status" value="1"/>
</dbReference>
<dbReference type="InterPro" id="IPR002376">
    <property type="entry name" value="Formyl_transf_N"/>
</dbReference>
<keyword evidence="5 8" id="KW-0808">Transferase</keyword>
<dbReference type="Gene3D" id="3.40.50.170">
    <property type="entry name" value="Formyl transferase, N-terminal domain"/>
    <property type="match status" value="1"/>
</dbReference>
<evidence type="ECO:0000256" key="7">
    <source>
        <dbReference type="ARBA" id="ARBA00048558"/>
    </source>
</evidence>
<dbReference type="SUPFAM" id="SSF50486">
    <property type="entry name" value="FMT C-terminal domain-like"/>
    <property type="match status" value="1"/>
</dbReference>
<dbReference type="InterPro" id="IPR036477">
    <property type="entry name" value="Formyl_transf_N_sf"/>
</dbReference>
<proteinExistence type="inferred from homology"/>
<feature type="domain" description="Formyl transferase N-terminal" evidence="9">
    <location>
        <begin position="18"/>
        <end position="170"/>
    </location>
</feature>
<dbReference type="EC" id="2.1.2.9" evidence="3 8"/>
<evidence type="ECO:0000313" key="11">
    <source>
        <dbReference type="EMBL" id="HGZ43868.1"/>
    </source>
</evidence>
<dbReference type="PANTHER" id="PTHR11138:SF5">
    <property type="entry name" value="METHIONYL-TRNA FORMYLTRANSFERASE, MITOCHONDRIAL"/>
    <property type="match status" value="1"/>
</dbReference>
<dbReference type="InterPro" id="IPR001555">
    <property type="entry name" value="GART_AS"/>
</dbReference>
<evidence type="ECO:0000256" key="6">
    <source>
        <dbReference type="ARBA" id="ARBA00022917"/>
    </source>
</evidence>
<dbReference type="AlphaFoldDB" id="A0A832MN91"/>
<dbReference type="InterPro" id="IPR011034">
    <property type="entry name" value="Formyl_transferase-like_C_sf"/>
</dbReference>
<dbReference type="PANTHER" id="PTHR11138">
    <property type="entry name" value="METHIONYL-TRNA FORMYLTRANSFERASE"/>
    <property type="match status" value="1"/>
</dbReference>
<comment type="function">
    <text evidence="1 8">Attaches a formyl group to the free amino group of methionyl-tRNA(fMet). The formyl group appears to play a dual role in the initiator identity of N-formylmethionyl-tRNA by promoting its recognition by IF2 and preventing the misappropriation of this tRNA by the elongation apparatus.</text>
</comment>
<evidence type="ECO:0000256" key="3">
    <source>
        <dbReference type="ARBA" id="ARBA00012261"/>
    </source>
</evidence>
<evidence type="ECO:0000256" key="2">
    <source>
        <dbReference type="ARBA" id="ARBA00010699"/>
    </source>
</evidence>
<dbReference type="PROSITE" id="PS00373">
    <property type="entry name" value="GART"/>
    <property type="match status" value="1"/>
</dbReference>
<dbReference type="EMBL" id="DSQF01000022">
    <property type="protein sequence ID" value="HGZ43868.1"/>
    <property type="molecule type" value="Genomic_DNA"/>
</dbReference>
<sequence>MGTPAFATPSLEAVARACDVVAVVTQPDRPRGRGLRAAPSAVAERAQALGLDTLKPASPNDESVRADLARRGADLFAVVAFGAILSPALLATPRLGAINLHGSLLPDYRGASPVQAALRDGRVATGVTTLWMDEGVDTGDVILQRWTPVAPDEDAGALAARLAVLGAPLLAESLLLAHAGRAPRHPQDRARGSYARRLRKEHGAMDWTRPAEALWHHVRAMTPWPGATAWHHGRRLQVSRAVPLHLLPAGAPPGTVVAAGADGVDVACGAGVLRLARVRPEGRAEMDAAEWARGARLEPGERLTANEGAHT</sequence>
<dbReference type="InterPro" id="IPR005794">
    <property type="entry name" value="Fmt"/>
</dbReference>
<name>A0A832MN91_UNCEI</name>
<evidence type="ECO:0000259" key="9">
    <source>
        <dbReference type="Pfam" id="PF00551"/>
    </source>
</evidence>
<feature type="domain" description="Formyl transferase C-terminal" evidence="10">
    <location>
        <begin position="197"/>
        <end position="295"/>
    </location>
</feature>
<protein>
    <recommendedName>
        <fullName evidence="4 8">Methionyl-tRNA formyltransferase</fullName>
        <ecNumber evidence="3 8">2.1.2.9</ecNumber>
    </recommendedName>
</protein>
<organism evidence="11">
    <name type="scientific">Eiseniibacteriota bacterium</name>
    <dbReference type="NCBI Taxonomy" id="2212470"/>
    <lineage>
        <taxon>Bacteria</taxon>
        <taxon>Candidatus Eiseniibacteriota</taxon>
    </lineage>
</organism>
<evidence type="ECO:0000256" key="8">
    <source>
        <dbReference type="HAMAP-Rule" id="MF_00182"/>
    </source>
</evidence>
<dbReference type="InterPro" id="IPR041711">
    <property type="entry name" value="Met-tRNA-FMT_N"/>
</dbReference>
<comment type="catalytic activity">
    <reaction evidence="7 8">
        <text>L-methionyl-tRNA(fMet) + (6R)-10-formyltetrahydrofolate = N-formyl-L-methionyl-tRNA(fMet) + (6S)-5,6,7,8-tetrahydrofolate + H(+)</text>
        <dbReference type="Rhea" id="RHEA:24380"/>
        <dbReference type="Rhea" id="RHEA-COMP:9952"/>
        <dbReference type="Rhea" id="RHEA-COMP:9953"/>
        <dbReference type="ChEBI" id="CHEBI:15378"/>
        <dbReference type="ChEBI" id="CHEBI:57453"/>
        <dbReference type="ChEBI" id="CHEBI:78530"/>
        <dbReference type="ChEBI" id="CHEBI:78844"/>
        <dbReference type="ChEBI" id="CHEBI:195366"/>
        <dbReference type="EC" id="2.1.2.9"/>
    </reaction>
</comment>
<comment type="caution">
    <text evidence="11">The sequence shown here is derived from an EMBL/GenBank/DDBJ whole genome shotgun (WGS) entry which is preliminary data.</text>
</comment>
<dbReference type="SUPFAM" id="SSF53328">
    <property type="entry name" value="Formyltransferase"/>
    <property type="match status" value="1"/>
</dbReference>
<gene>
    <name evidence="8" type="primary">fmt</name>
    <name evidence="11" type="ORF">ENR23_10680</name>
</gene>
<dbReference type="CDD" id="cd08704">
    <property type="entry name" value="Met_tRNA_FMT_C"/>
    <property type="match status" value="1"/>
</dbReference>
<dbReference type="NCBIfam" id="TIGR00460">
    <property type="entry name" value="fmt"/>
    <property type="match status" value="1"/>
</dbReference>
<evidence type="ECO:0000259" key="10">
    <source>
        <dbReference type="Pfam" id="PF02911"/>
    </source>
</evidence>
<keyword evidence="6 8" id="KW-0648">Protein biosynthesis</keyword>
<evidence type="ECO:0000256" key="5">
    <source>
        <dbReference type="ARBA" id="ARBA00022679"/>
    </source>
</evidence>
<dbReference type="HAMAP" id="MF_00182">
    <property type="entry name" value="Formyl_trans"/>
    <property type="match status" value="1"/>
</dbReference>
<evidence type="ECO:0000256" key="1">
    <source>
        <dbReference type="ARBA" id="ARBA00002606"/>
    </source>
</evidence>
<feature type="binding site" evidence="8">
    <location>
        <begin position="103"/>
        <end position="106"/>
    </location>
    <ligand>
        <name>(6S)-5,6,7,8-tetrahydrofolate</name>
        <dbReference type="ChEBI" id="CHEBI:57453"/>
    </ligand>
</feature>
<dbReference type="GO" id="GO:0004479">
    <property type="term" value="F:methionyl-tRNA formyltransferase activity"/>
    <property type="evidence" value="ECO:0007669"/>
    <property type="project" value="UniProtKB-UniRule"/>
</dbReference>
<reference evidence="11" key="1">
    <citation type="journal article" date="2020" name="mSystems">
        <title>Genome- and Community-Level Interaction Insights into Carbon Utilization and Element Cycling Functions of Hydrothermarchaeota in Hydrothermal Sediment.</title>
        <authorList>
            <person name="Zhou Z."/>
            <person name="Liu Y."/>
            <person name="Xu W."/>
            <person name="Pan J."/>
            <person name="Luo Z.H."/>
            <person name="Li M."/>
        </authorList>
    </citation>
    <scope>NUCLEOTIDE SEQUENCE [LARGE SCALE GENOMIC DNA]</scope>
    <source>
        <strain evidence="11">SpSt-381</strain>
    </source>
</reference>
<dbReference type="InterPro" id="IPR037022">
    <property type="entry name" value="Formyl_trans_C_sf"/>
</dbReference>
<dbReference type="Pfam" id="PF02911">
    <property type="entry name" value="Formyl_trans_C"/>
    <property type="match status" value="1"/>
</dbReference>
<dbReference type="CDD" id="cd08646">
    <property type="entry name" value="FMT_core_Met-tRNA-FMT_N"/>
    <property type="match status" value="1"/>
</dbReference>
<accession>A0A832MN91</accession>
<dbReference type="GO" id="GO:0005829">
    <property type="term" value="C:cytosol"/>
    <property type="evidence" value="ECO:0007669"/>
    <property type="project" value="TreeGrafter"/>
</dbReference>
<evidence type="ECO:0000256" key="4">
    <source>
        <dbReference type="ARBA" id="ARBA00016014"/>
    </source>
</evidence>
<dbReference type="InterPro" id="IPR044135">
    <property type="entry name" value="Met-tRNA-FMT_C"/>
</dbReference>